<dbReference type="InterPro" id="IPR007546">
    <property type="entry name" value="DUF503"/>
</dbReference>
<keyword evidence="2" id="KW-1185">Reference proteome</keyword>
<name>B2A238_NATTJ</name>
<dbReference type="FunCoup" id="B2A238">
    <property type="interactions" value="12"/>
</dbReference>
<reference evidence="1 2" key="2">
    <citation type="journal article" date="2011" name="J. Bacteriol.">
        <title>Complete genome sequence of the anaerobic, halophilic alkalithermophile Natranaerobius thermophilus JW/NM-WN-LF.</title>
        <authorList>
            <person name="Zhao B."/>
            <person name="Mesbah N.M."/>
            <person name="Dalin E."/>
            <person name="Goodwin L."/>
            <person name="Nolan M."/>
            <person name="Pitluck S."/>
            <person name="Chertkov O."/>
            <person name="Brettin T.S."/>
            <person name="Han J."/>
            <person name="Larimer F.W."/>
            <person name="Land M.L."/>
            <person name="Hauser L."/>
            <person name="Kyrpides N."/>
            <person name="Wiegel J."/>
        </authorList>
    </citation>
    <scope>NUCLEOTIDE SEQUENCE [LARGE SCALE GENOMIC DNA]</scope>
    <source>
        <strain evidence="2">ATCC BAA-1301 / DSM 18059 / JW/NM-WN-LF</strain>
    </source>
</reference>
<dbReference type="HOGENOM" id="CLU_149981_4_0_9"/>
<gene>
    <name evidence="1" type="ordered locus">Nther_1260</name>
</gene>
<dbReference type="EMBL" id="CP001034">
    <property type="protein sequence ID" value="ACB84843.1"/>
    <property type="molecule type" value="Genomic_DNA"/>
</dbReference>
<organism evidence="1 2">
    <name type="scientific">Natranaerobius thermophilus (strain ATCC BAA-1301 / DSM 18059 / JW/NM-WN-LF)</name>
    <dbReference type="NCBI Taxonomy" id="457570"/>
    <lineage>
        <taxon>Bacteria</taxon>
        <taxon>Bacillati</taxon>
        <taxon>Bacillota</taxon>
        <taxon>Clostridia</taxon>
        <taxon>Natranaerobiales</taxon>
        <taxon>Natranaerobiaceae</taxon>
        <taxon>Natranaerobius</taxon>
    </lineage>
</organism>
<dbReference type="InterPro" id="IPR036746">
    <property type="entry name" value="TT1725-like_sf"/>
</dbReference>
<dbReference type="PANTHER" id="PTHR36441">
    <property type="entry name" value="HYPOTHETICAL CYTOSOLIC PROTEIN"/>
    <property type="match status" value="1"/>
</dbReference>
<dbReference type="AlphaFoldDB" id="B2A238"/>
<sequence length="93" mass="10863">MEVGILEIDISIGGIRSLKEKRKILKSTITRLKNKFNLSVAEVGYHDKWQRATLGVAAVSTDKRYLDKILQKSIDMLEKEGHFELIDYQMYFW</sequence>
<dbReference type="SUPFAM" id="SSF103007">
    <property type="entry name" value="Hypothetical protein TT1725"/>
    <property type="match status" value="1"/>
</dbReference>
<dbReference type="OrthoDB" id="9809023at2"/>
<dbReference type="Pfam" id="PF04456">
    <property type="entry name" value="DUF503"/>
    <property type="match status" value="1"/>
</dbReference>
<accession>B2A238</accession>
<evidence type="ECO:0000313" key="2">
    <source>
        <dbReference type="Proteomes" id="UP000001683"/>
    </source>
</evidence>
<reference evidence="1 2" key="1">
    <citation type="submission" date="2008-04" db="EMBL/GenBank/DDBJ databases">
        <title>Complete sequence of chromosome of Natranaerobius thermophilus JW/NM-WN-LF.</title>
        <authorList>
            <consortium name="US DOE Joint Genome Institute"/>
            <person name="Copeland A."/>
            <person name="Lucas S."/>
            <person name="Lapidus A."/>
            <person name="Glavina del Rio T."/>
            <person name="Dalin E."/>
            <person name="Tice H."/>
            <person name="Bruce D."/>
            <person name="Goodwin L."/>
            <person name="Pitluck S."/>
            <person name="Chertkov O."/>
            <person name="Brettin T."/>
            <person name="Detter J.C."/>
            <person name="Han C."/>
            <person name="Kuske C.R."/>
            <person name="Schmutz J."/>
            <person name="Larimer F."/>
            <person name="Land M."/>
            <person name="Hauser L."/>
            <person name="Kyrpides N."/>
            <person name="Lykidis A."/>
            <person name="Mesbah N.M."/>
            <person name="Wiegel J."/>
        </authorList>
    </citation>
    <scope>NUCLEOTIDE SEQUENCE [LARGE SCALE GENOMIC DNA]</scope>
    <source>
        <strain evidence="2">ATCC BAA-1301 / DSM 18059 / JW/NM-WN-LF</strain>
    </source>
</reference>
<evidence type="ECO:0000313" key="1">
    <source>
        <dbReference type="EMBL" id="ACB84843.1"/>
    </source>
</evidence>
<dbReference type="InParanoid" id="B2A238"/>
<proteinExistence type="predicted"/>
<dbReference type="STRING" id="457570.Nther_1260"/>
<dbReference type="Gene3D" id="3.30.70.1120">
    <property type="entry name" value="TT1725-like"/>
    <property type="match status" value="1"/>
</dbReference>
<dbReference type="eggNOG" id="COG1550">
    <property type="taxonomic scope" value="Bacteria"/>
</dbReference>
<dbReference type="PANTHER" id="PTHR36441:SF1">
    <property type="entry name" value="DUF503 DOMAIN-CONTAINING PROTEIN"/>
    <property type="match status" value="1"/>
</dbReference>
<dbReference type="RefSeq" id="WP_012447718.1">
    <property type="nucleotide sequence ID" value="NC_010718.1"/>
</dbReference>
<dbReference type="Proteomes" id="UP000001683">
    <property type="component" value="Chromosome"/>
</dbReference>
<protein>
    <recommendedName>
        <fullName evidence="3">YlxP-like protein</fullName>
    </recommendedName>
</protein>
<dbReference type="KEGG" id="nth:Nther_1260"/>
<evidence type="ECO:0008006" key="3">
    <source>
        <dbReference type="Google" id="ProtNLM"/>
    </source>
</evidence>